<dbReference type="EMBL" id="CAJOBJ010063927">
    <property type="protein sequence ID" value="CAF4430136.1"/>
    <property type="molecule type" value="Genomic_DNA"/>
</dbReference>
<dbReference type="AlphaFoldDB" id="A0A8S2TSG4"/>
<accession>A0A8S2TSG4</accession>
<evidence type="ECO:0000313" key="2">
    <source>
        <dbReference type="EMBL" id="CAF4305538.1"/>
    </source>
</evidence>
<sequence length="35" mass="4066">MQHQDEQTKKQIEKYDEQLKLAGSAQSSEFKAKIV</sequence>
<feature type="non-terminal residue" evidence="1">
    <location>
        <position position="1"/>
    </location>
</feature>
<dbReference type="EMBL" id="CAJOBH010036392">
    <property type="protein sequence ID" value="CAF4304718.1"/>
    <property type="molecule type" value="Genomic_DNA"/>
</dbReference>
<evidence type="ECO:0000313" key="1">
    <source>
        <dbReference type="EMBL" id="CAF4304718.1"/>
    </source>
</evidence>
<gene>
    <name evidence="1" type="ORF">BYL167_LOCUS27645</name>
    <name evidence="2" type="ORF">BYL167_LOCUS27673</name>
    <name evidence="3" type="ORF">GIL414_LOCUS31503</name>
    <name evidence="4" type="ORF">GIL414_LOCUS31553</name>
</gene>
<protein>
    <submittedName>
        <fullName evidence="1">Uncharacterized protein</fullName>
    </submittedName>
</protein>
<proteinExistence type="predicted"/>
<evidence type="ECO:0000313" key="3">
    <source>
        <dbReference type="EMBL" id="CAF4430136.1"/>
    </source>
</evidence>
<name>A0A8S2TSG4_9BILA</name>
<evidence type="ECO:0000313" key="4">
    <source>
        <dbReference type="EMBL" id="CAF4431237.1"/>
    </source>
</evidence>
<reference evidence="1" key="1">
    <citation type="submission" date="2021-02" db="EMBL/GenBank/DDBJ databases">
        <authorList>
            <person name="Nowell W R."/>
        </authorList>
    </citation>
    <scope>NUCLEOTIDE SEQUENCE</scope>
</reference>
<dbReference type="Proteomes" id="UP000681967">
    <property type="component" value="Unassembled WGS sequence"/>
</dbReference>
<dbReference type="Proteomes" id="UP000681720">
    <property type="component" value="Unassembled WGS sequence"/>
</dbReference>
<organism evidence="1 5">
    <name type="scientific">Rotaria magnacalcarata</name>
    <dbReference type="NCBI Taxonomy" id="392030"/>
    <lineage>
        <taxon>Eukaryota</taxon>
        <taxon>Metazoa</taxon>
        <taxon>Spiralia</taxon>
        <taxon>Gnathifera</taxon>
        <taxon>Rotifera</taxon>
        <taxon>Eurotatoria</taxon>
        <taxon>Bdelloidea</taxon>
        <taxon>Philodinida</taxon>
        <taxon>Philodinidae</taxon>
        <taxon>Rotaria</taxon>
    </lineage>
</organism>
<comment type="caution">
    <text evidence="1">The sequence shown here is derived from an EMBL/GenBank/DDBJ whole genome shotgun (WGS) entry which is preliminary data.</text>
</comment>
<dbReference type="EMBL" id="CAJOBJ010064227">
    <property type="protein sequence ID" value="CAF4431237.1"/>
    <property type="molecule type" value="Genomic_DNA"/>
</dbReference>
<evidence type="ECO:0000313" key="5">
    <source>
        <dbReference type="Proteomes" id="UP000681967"/>
    </source>
</evidence>
<dbReference type="EMBL" id="CAJOBH010036573">
    <property type="protein sequence ID" value="CAF4305538.1"/>
    <property type="molecule type" value="Genomic_DNA"/>
</dbReference>